<dbReference type="InterPro" id="IPR050644">
    <property type="entry name" value="PG_Glycine_Bridge_Synth"/>
</dbReference>
<dbReference type="Proteomes" id="UP000046155">
    <property type="component" value="Unassembled WGS sequence"/>
</dbReference>
<protein>
    <recommendedName>
        <fullName evidence="1">BioF2-like acetyltransferase domain-containing protein</fullName>
    </recommendedName>
</protein>
<reference evidence="3" key="1">
    <citation type="submission" date="2015-01" db="EMBL/GenBank/DDBJ databases">
        <authorList>
            <person name="Manzoor Shahid"/>
            <person name="Zubair Saima"/>
        </authorList>
    </citation>
    <scope>NUCLEOTIDE SEQUENCE [LARGE SCALE GENOMIC DNA]</scope>
    <source>
        <strain evidence="3">Sp3</strain>
    </source>
</reference>
<evidence type="ECO:0000313" key="3">
    <source>
        <dbReference type="Proteomes" id="UP000046155"/>
    </source>
</evidence>
<dbReference type="SUPFAM" id="SSF55729">
    <property type="entry name" value="Acyl-CoA N-acyltransferases (Nat)"/>
    <property type="match status" value="1"/>
</dbReference>
<dbReference type="OrthoDB" id="116151at2"/>
<dbReference type="RefSeq" id="WP_044665479.1">
    <property type="nucleotide sequence ID" value="NZ_CDRZ01000250.1"/>
</dbReference>
<dbReference type="PANTHER" id="PTHR36174:SF1">
    <property type="entry name" value="LIPID II:GLYCINE GLYCYLTRANSFERASE"/>
    <property type="match status" value="1"/>
</dbReference>
<dbReference type="Pfam" id="PF13480">
    <property type="entry name" value="Acetyltransf_6"/>
    <property type="match status" value="1"/>
</dbReference>
<accession>A0A0B7MNL7</accession>
<gene>
    <name evidence="2" type="ORF">SSCH_520037</name>
</gene>
<feature type="domain" description="BioF2-like acetyltransferase" evidence="1">
    <location>
        <begin position="162"/>
        <end position="288"/>
    </location>
</feature>
<proteinExistence type="predicted"/>
<dbReference type="InterPro" id="IPR038740">
    <property type="entry name" value="BioF2-like_GNAT_dom"/>
</dbReference>
<dbReference type="InterPro" id="IPR016181">
    <property type="entry name" value="Acyl_CoA_acyltransferase"/>
</dbReference>
<evidence type="ECO:0000259" key="1">
    <source>
        <dbReference type="Pfam" id="PF13480"/>
    </source>
</evidence>
<evidence type="ECO:0000313" key="2">
    <source>
        <dbReference type="EMBL" id="CEO89576.1"/>
    </source>
</evidence>
<sequence>MGLVLIQDQTRWDQFIDKSPHGLLFHKWNFLKTIELHSGYELLPYGIYKGESLICVIPLFYKKIRGLKFLFSPPPQTGVPFLGFAMCRDYTTLKQNKKENFLNIVADEFHRQISKISPHYTHISLVPNLLDIRAFTWNQYSVTPSYTYILDLTETLDNIWNNFQHELRREIKLGEKLYLRLVKSNDVSPLYYFLKERYKEQNLHLPIISKSYLEDLIRLYPEHIVIHYLYDDREIIGVNMTHEYKIFIGWLGAVRFSNAIRSNEYLTWKLIQRAKEKGFKAFELHGANRKNLCQFKTKFNPSLELTFAINQKNKLGQLAEWAYFNLIKRR</sequence>
<name>A0A0B7MNL7_9FIRM</name>
<dbReference type="Gene3D" id="3.40.630.30">
    <property type="match status" value="1"/>
</dbReference>
<dbReference type="PANTHER" id="PTHR36174">
    <property type="entry name" value="LIPID II:GLYCINE GLYCYLTRANSFERASE"/>
    <property type="match status" value="1"/>
</dbReference>
<dbReference type="EMBL" id="CDRZ01000250">
    <property type="protein sequence ID" value="CEO89576.1"/>
    <property type="molecule type" value="Genomic_DNA"/>
</dbReference>
<keyword evidence="3" id="KW-1185">Reference proteome</keyword>
<organism evidence="2 3">
    <name type="scientific">Syntrophaceticus schinkii</name>
    <dbReference type="NCBI Taxonomy" id="499207"/>
    <lineage>
        <taxon>Bacteria</taxon>
        <taxon>Bacillati</taxon>
        <taxon>Bacillota</taxon>
        <taxon>Clostridia</taxon>
        <taxon>Thermoanaerobacterales</taxon>
        <taxon>Thermoanaerobacterales Family III. Incertae Sedis</taxon>
        <taxon>Syntrophaceticus</taxon>
    </lineage>
</organism>
<dbReference type="AlphaFoldDB" id="A0A0B7MNL7"/>